<organism evidence="5">
    <name type="scientific">Phaeomonas parva</name>
    <dbReference type="NCBI Taxonomy" id="124430"/>
    <lineage>
        <taxon>Eukaryota</taxon>
        <taxon>Sar</taxon>
        <taxon>Stramenopiles</taxon>
        <taxon>Ochrophyta</taxon>
        <taxon>Pinguiophyceae</taxon>
        <taxon>Pinguiochrysidales</taxon>
        <taxon>Pinguiochrysidaceae</taxon>
        <taxon>Phaeomonas</taxon>
    </lineage>
</organism>
<dbReference type="PANTHER" id="PTHR46118:SF4">
    <property type="entry name" value="PROTEIN ABHD11"/>
    <property type="match status" value="1"/>
</dbReference>
<comment type="similarity">
    <text evidence="1">Belongs to the AB hydrolase superfamily.</text>
</comment>
<dbReference type="AlphaFoldDB" id="A0A7S1Y0J3"/>
<accession>A0A7S1Y0J3</accession>
<keyword evidence="3" id="KW-0732">Signal</keyword>
<dbReference type="EMBL" id="HBGJ01044096">
    <property type="protein sequence ID" value="CAD9269341.1"/>
    <property type="molecule type" value="Transcribed_RNA"/>
</dbReference>
<dbReference type="GO" id="GO:0052689">
    <property type="term" value="F:carboxylic ester hydrolase activity"/>
    <property type="evidence" value="ECO:0007669"/>
    <property type="project" value="TreeGrafter"/>
</dbReference>
<dbReference type="Pfam" id="PF00561">
    <property type="entry name" value="Abhydrolase_1"/>
    <property type="match status" value="1"/>
</dbReference>
<feature type="chain" id="PRO_5030615603" description="AB hydrolase-1 domain-containing protein" evidence="3">
    <location>
        <begin position="22"/>
        <end position="392"/>
    </location>
</feature>
<evidence type="ECO:0000259" key="4">
    <source>
        <dbReference type="Pfam" id="PF00561"/>
    </source>
</evidence>
<proteinExistence type="inferred from homology"/>
<dbReference type="InterPro" id="IPR029058">
    <property type="entry name" value="AB_hydrolase_fold"/>
</dbReference>
<dbReference type="Gene3D" id="3.40.50.1820">
    <property type="entry name" value="alpha/beta hydrolase"/>
    <property type="match status" value="1"/>
</dbReference>
<dbReference type="SUPFAM" id="SSF53474">
    <property type="entry name" value="alpha/beta-Hydrolases"/>
    <property type="match status" value="1"/>
</dbReference>
<gene>
    <name evidence="5" type="ORF">PPAR1163_LOCUS27778</name>
</gene>
<feature type="domain" description="AB hydrolase-1" evidence="4">
    <location>
        <begin position="100"/>
        <end position="373"/>
    </location>
</feature>
<dbReference type="PANTHER" id="PTHR46118">
    <property type="entry name" value="PROTEIN ABHD11"/>
    <property type="match status" value="1"/>
</dbReference>
<dbReference type="InterPro" id="IPR000073">
    <property type="entry name" value="AB_hydrolase_1"/>
</dbReference>
<name>A0A7S1Y0J3_9STRA</name>
<feature type="signal peptide" evidence="3">
    <location>
        <begin position="1"/>
        <end position="21"/>
    </location>
</feature>
<evidence type="ECO:0000256" key="2">
    <source>
        <dbReference type="ARBA" id="ARBA00022801"/>
    </source>
</evidence>
<evidence type="ECO:0000256" key="1">
    <source>
        <dbReference type="ARBA" id="ARBA00008645"/>
    </source>
</evidence>
<evidence type="ECO:0000256" key="3">
    <source>
        <dbReference type="SAM" id="SignalP"/>
    </source>
</evidence>
<reference evidence="5" key="1">
    <citation type="submission" date="2021-01" db="EMBL/GenBank/DDBJ databases">
        <authorList>
            <person name="Corre E."/>
            <person name="Pelletier E."/>
            <person name="Niang G."/>
            <person name="Scheremetjew M."/>
            <person name="Finn R."/>
            <person name="Kale V."/>
            <person name="Holt S."/>
            <person name="Cochrane G."/>
            <person name="Meng A."/>
            <person name="Brown T."/>
            <person name="Cohen L."/>
        </authorList>
    </citation>
    <scope>NUCLEOTIDE SEQUENCE</scope>
    <source>
        <strain evidence="5">CCMP2877</strain>
    </source>
</reference>
<sequence>MAAMKGAHRFILLLILSFAHGFRQGITPSRTATQLSVSSISRELLEQMVVKEQAAPRACDEHVWRQDKLERRLGDLWKGSHATAPLHSMEIDVGAAAAAPPVVILHGLLGSSRNFQSWAMQLAGMLEVPRRVILLDLRNHGESPHMPKMGYLDMAADVVRFLQHQKIDKASLIGHSMGGKVASAVALLFPEKVEALGVLDIAPVPYEDTGKNGVWTEVNTLLNALSEMPVSRSESSSVGEDSQDVGGDILGGKKEADAWLRDRGISDDGLRAFALTNMVADKDALGVSRLRWKIGIDVIRSSLGILGGFDIGQGLQESATAVGLTYPGDAFFVSGGRSQFIRSSHLPELSALFPNFKIAKIRDAGHWLHHEDPAGSQEMVKTFLDAQAQNNQ</sequence>
<keyword evidence="2" id="KW-0378">Hydrolase</keyword>
<dbReference type="PRINTS" id="PR00111">
    <property type="entry name" value="ABHYDROLASE"/>
</dbReference>
<protein>
    <recommendedName>
        <fullName evidence="4">AB hydrolase-1 domain-containing protein</fullName>
    </recommendedName>
</protein>
<evidence type="ECO:0000313" key="5">
    <source>
        <dbReference type="EMBL" id="CAD9269341.1"/>
    </source>
</evidence>